<proteinExistence type="predicted"/>
<dbReference type="AlphaFoldDB" id="A0A2G5HUW2"/>
<gene>
    <name evidence="2" type="ORF">CB0940_10577</name>
    <name evidence="3" type="ORF">RHO25_011959</name>
</gene>
<feature type="region of interest" description="Disordered" evidence="1">
    <location>
        <begin position="1"/>
        <end position="21"/>
    </location>
</feature>
<evidence type="ECO:0000313" key="2">
    <source>
        <dbReference type="EMBL" id="PIA96308.1"/>
    </source>
</evidence>
<evidence type="ECO:0000313" key="4">
    <source>
        <dbReference type="Proteomes" id="UP000230605"/>
    </source>
</evidence>
<evidence type="ECO:0000313" key="5">
    <source>
        <dbReference type="Proteomes" id="UP001302367"/>
    </source>
</evidence>
<organism evidence="2 4">
    <name type="scientific">Cercospora beticola</name>
    <name type="common">Sugarbeet leaf spot fungus</name>
    <dbReference type="NCBI Taxonomy" id="122368"/>
    <lineage>
        <taxon>Eukaryota</taxon>
        <taxon>Fungi</taxon>
        <taxon>Dikarya</taxon>
        <taxon>Ascomycota</taxon>
        <taxon>Pezizomycotina</taxon>
        <taxon>Dothideomycetes</taxon>
        <taxon>Dothideomycetidae</taxon>
        <taxon>Mycosphaerellales</taxon>
        <taxon>Mycosphaerellaceae</taxon>
        <taxon>Cercospora</taxon>
    </lineage>
</organism>
<dbReference type="Proteomes" id="UP000230605">
    <property type="component" value="Chromosome 8"/>
</dbReference>
<keyword evidence="5" id="KW-1185">Reference proteome</keyword>
<dbReference type="EMBL" id="LKMD01000103">
    <property type="protein sequence ID" value="PIA96308.1"/>
    <property type="molecule type" value="Genomic_DNA"/>
</dbReference>
<accession>A0A2G5HUW2</accession>
<dbReference type="EMBL" id="CP134191">
    <property type="protein sequence ID" value="WPB07298.1"/>
    <property type="molecule type" value="Genomic_DNA"/>
</dbReference>
<reference evidence="2 4" key="1">
    <citation type="submission" date="2015-10" db="EMBL/GenBank/DDBJ databases">
        <title>The cercosporin biosynthetic gene cluster was horizontally transferred to several fungal lineages and shown to be expanded in Cercospora beticola based on microsynteny with recipient genomes.</title>
        <authorList>
            <person name="De Jonge R."/>
            <person name="Ebert M.K."/>
            <person name="Suttle J.C."/>
            <person name="Jurick Ii W.M."/>
            <person name="Secor G.A."/>
            <person name="Thomma B.P."/>
            <person name="Van De Peer Y."/>
            <person name="Bolton M.D."/>
        </authorList>
    </citation>
    <scope>NUCLEOTIDE SEQUENCE [LARGE SCALE GENOMIC DNA]</scope>
    <source>
        <strain evidence="2 4">09-40</strain>
    </source>
</reference>
<name>A0A2G5HUW2_CERBT</name>
<protein>
    <submittedName>
        <fullName evidence="2">Uncharacterized protein</fullName>
    </submittedName>
</protein>
<reference evidence="3 5" key="2">
    <citation type="submission" date="2023-09" db="EMBL/GenBank/DDBJ databases">
        <title>Complete-Gapless Cercospora beticola genome.</title>
        <authorList>
            <person name="Wyatt N.A."/>
            <person name="Spanner R.E."/>
            <person name="Bolton M.D."/>
        </authorList>
    </citation>
    <scope>NUCLEOTIDE SEQUENCE [LARGE SCALE GENOMIC DNA]</scope>
    <source>
        <strain evidence="3">Cb09-40</strain>
    </source>
</reference>
<dbReference type="Proteomes" id="UP001302367">
    <property type="component" value="Chromosome 8"/>
</dbReference>
<evidence type="ECO:0000256" key="1">
    <source>
        <dbReference type="SAM" id="MobiDB-lite"/>
    </source>
</evidence>
<evidence type="ECO:0000313" key="3">
    <source>
        <dbReference type="EMBL" id="WPB07298.1"/>
    </source>
</evidence>
<feature type="compositionally biased region" description="Polar residues" evidence="1">
    <location>
        <begin position="1"/>
        <end position="19"/>
    </location>
</feature>
<sequence>MWDSFSTGVVSTPRANTTDLGPEVARNITHEICLTTTNPSHSVPDSSKGQVVCAGVWKDFAKGASMAGI</sequence>